<evidence type="ECO:0000313" key="1">
    <source>
        <dbReference type="EMBL" id="KAJ9125232.1"/>
    </source>
</evidence>
<accession>A0ACC2XPP6</accession>
<comment type="caution">
    <text evidence="1">The sequence shown here is derived from an EMBL/GenBank/DDBJ whole genome shotgun (WGS) entry which is preliminary data.</text>
</comment>
<keyword evidence="2" id="KW-1185">Reference proteome</keyword>
<name>A0ACC2XPP6_9TREE</name>
<reference evidence="1" key="1">
    <citation type="submission" date="2023-04" db="EMBL/GenBank/DDBJ databases">
        <title>Draft Genome sequencing of Naganishia species isolated from polar environments using Oxford Nanopore Technology.</title>
        <authorList>
            <person name="Leo P."/>
            <person name="Venkateswaran K."/>
        </authorList>
    </citation>
    <scope>NUCLEOTIDE SEQUENCE</scope>
    <source>
        <strain evidence="1">MNA-CCFEE 5425</strain>
    </source>
</reference>
<protein>
    <submittedName>
        <fullName evidence="1">Uncharacterized protein</fullName>
    </submittedName>
</protein>
<sequence>MSTKRNAAGQGSLPKRARFESPSTLETAATDFFEDDVGNQSKKSKEKRKLVGKEGYDSDSTDDGEGVVPSRKTAHGGESDDDMFGGVAEAEATTSSKDTDKEAYLDLADIEGQDFHQSKEDDSDYDSEEEARKQAEAQGLDGPMGFQMTGFNMKTELGEGKMTADGESFVMNDADPNEQYDKWLDGVDRDAMKKARKAHREQERVQRERQEKEENDLSGEARRGKEKGIMREMVELLERGETVLEGLQRLGKEMEKKSKTAESSSGSKKKSWIERQRERKALLQGETGNDMQVDTAQTNPSEIHHQSPFARLNDLVSSLTSLGHLDVYSMTREAMQRMAPPDAPTPASSTSQNPSRPITGGVQDGRSAQDTHPVPADTRAFEYRFSKKYLSSLPEGQKPLERDIFGPFPLRSLMAWRATGAFGGPDCENIELRVKGENPGEWGSWRHILQTRKADNMEEWVADANEAVSLRLVRDPKDEQYKDIVGIDGDRRVLEPFHPTFTYPIFGDKEAIFGYKGLKVRIDMASGSMKEYLSITYREKINSTATPADDIEGILYKFIPSDYTKNAKTFSDTVQKDADSFVPPGEKIAAYIPSDQTLGSNIVEYGIYKDMSQRILSGVTQIIFGCVSVNSSFFHHIKEQVTALYNALWDHISTRAEVSELTIEDPSEHFEDLRDRNDLMRLRKLVGQSREILAGAPVDKVWMEKTRKELKYAKRQFLRMIELLLLEQLKYKKDDPGAYTALRLQAKERLYRFNYEVLSQVEPEERKQKLQETYANVEEDYKRLLKTSSGSGIEGSTAGTGRWKWTSV</sequence>
<evidence type="ECO:0000313" key="2">
    <source>
        <dbReference type="Proteomes" id="UP001243375"/>
    </source>
</evidence>
<proteinExistence type="predicted"/>
<dbReference type="EMBL" id="JASBWU010000001">
    <property type="protein sequence ID" value="KAJ9125232.1"/>
    <property type="molecule type" value="Genomic_DNA"/>
</dbReference>
<organism evidence="1 2">
    <name type="scientific">Naganishia vaughanmartiniae</name>
    <dbReference type="NCBI Taxonomy" id="1424756"/>
    <lineage>
        <taxon>Eukaryota</taxon>
        <taxon>Fungi</taxon>
        <taxon>Dikarya</taxon>
        <taxon>Basidiomycota</taxon>
        <taxon>Agaricomycotina</taxon>
        <taxon>Tremellomycetes</taxon>
        <taxon>Filobasidiales</taxon>
        <taxon>Filobasidiaceae</taxon>
        <taxon>Naganishia</taxon>
    </lineage>
</organism>
<gene>
    <name evidence="1" type="ORF">QFC22_000187</name>
</gene>
<dbReference type="Proteomes" id="UP001243375">
    <property type="component" value="Unassembled WGS sequence"/>
</dbReference>